<organism evidence="3 4">
    <name type="scientific">Achromobacter deleyi</name>
    <dbReference type="NCBI Taxonomy" id="1353891"/>
    <lineage>
        <taxon>Bacteria</taxon>
        <taxon>Pseudomonadati</taxon>
        <taxon>Pseudomonadota</taxon>
        <taxon>Betaproteobacteria</taxon>
        <taxon>Burkholderiales</taxon>
        <taxon>Alcaligenaceae</taxon>
        <taxon>Achromobacter</taxon>
    </lineage>
</organism>
<feature type="domain" description="Reverse transcriptase" evidence="2">
    <location>
        <begin position="59"/>
        <end position="387"/>
    </location>
</feature>
<keyword evidence="3" id="KW-0808">Transferase</keyword>
<protein>
    <submittedName>
        <fullName evidence="3">RNA-directed DNA polymerase</fullName>
    </submittedName>
</protein>
<dbReference type="InterPro" id="IPR000477">
    <property type="entry name" value="RT_dom"/>
</dbReference>
<dbReference type="InterPro" id="IPR036526">
    <property type="entry name" value="C-N_Hydrolase_sf"/>
</dbReference>
<proteinExistence type="inferred from homology"/>
<dbReference type="EMBL" id="CP065997">
    <property type="protein sequence ID" value="QQB34005.1"/>
    <property type="molecule type" value="Genomic_DNA"/>
</dbReference>
<evidence type="ECO:0000256" key="1">
    <source>
        <dbReference type="ARBA" id="ARBA00034120"/>
    </source>
</evidence>
<keyword evidence="3" id="KW-0695">RNA-directed DNA polymerase</keyword>
<gene>
    <name evidence="3" type="ORF">I6I07_25860</name>
</gene>
<dbReference type="Proteomes" id="UP000595231">
    <property type="component" value="Chromosome"/>
</dbReference>
<dbReference type="AlphaFoldDB" id="A0A7T4B1K3"/>
<dbReference type="PROSITE" id="PS50878">
    <property type="entry name" value="RT_POL"/>
    <property type="match status" value="1"/>
</dbReference>
<dbReference type="PANTHER" id="PTHR34047">
    <property type="entry name" value="NUCLEAR INTRON MATURASE 1, MITOCHONDRIAL-RELATED"/>
    <property type="match status" value="1"/>
</dbReference>
<dbReference type="Gene3D" id="3.60.110.10">
    <property type="entry name" value="Carbon-nitrogen hydrolase"/>
    <property type="match status" value="1"/>
</dbReference>
<reference evidence="3 4" key="1">
    <citation type="submission" date="2020-12" db="EMBL/GenBank/DDBJ databases">
        <title>FDA dAtabase for Regulatory Grade micrObial Sequences (FDA-ARGOS): Supporting development and validation of Infectious Disease Dx tests.</title>
        <authorList>
            <person name="Sproer C."/>
            <person name="Gronow S."/>
            <person name="Severitt S."/>
            <person name="Schroder I."/>
            <person name="Tallon L."/>
            <person name="Sadzewicz L."/>
            <person name="Zhao X."/>
            <person name="Boylan J."/>
            <person name="Ott S."/>
            <person name="Bowen H."/>
            <person name="Vavikolanu K."/>
            <person name="Mehta A."/>
            <person name="Aluvathingal J."/>
            <person name="Nadendla S."/>
            <person name="Lowell S."/>
            <person name="Myers T."/>
            <person name="Yan Y."/>
            <person name="Sichtig H."/>
        </authorList>
    </citation>
    <scope>NUCLEOTIDE SEQUENCE [LARGE SCALE GENOMIC DNA]</scope>
    <source>
        <strain evidence="3 4">FDAARGOS_1050</strain>
    </source>
</reference>
<dbReference type="CDD" id="cd01646">
    <property type="entry name" value="RT_Bac_retron_I"/>
    <property type="match status" value="1"/>
</dbReference>
<comment type="similarity">
    <text evidence="1">Belongs to the bacterial reverse transcriptase family.</text>
</comment>
<dbReference type="Pfam" id="PF00078">
    <property type="entry name" value="RVT_1"/>
    <property type="match status" value="1"/>
</dbReference>
<evidence type="ECO:0000313" key="3">
    <source>
        <dbReference type="EMBL" id="QQB34005.1"/>
    </source>
</evidence>
<dbReference type="RefSeq" id="WP_198484278.1">
    <property type="nucleotide sequence ID" value="NZ_CP065997.1"/>
</dbReference>
<dbReference type="InterPro" id="IPR051083">
    <property type="entry name" value="GrpII_Intron_Splice-Mob/Def"/>
</dbReference>
<evidence type="ECO:0000259" key="2">
    <source>
        <dbReference type="PROSITE" id="PS50878"/>
    </source>
</evidence>
<dbReference type="SUPFAM" id="SSF56317">
    <property type="entry name" value="Carbon-nitrogen hydrolase"/>
    <property type="match status" value="1"/>
</dbReference>
<dbReference type="PANTHER" id="PTHR34047:SF8">
    <property type="entry name" value="PROTEIN YKFC"/>
    <property type="match status" value="1"/>
</dbReference>
<dbReference type="GO" id="GO:0003964">
    <property type="term" value="F:RNA-directed DNA polymerase activity"/>
    <property type="evidence" value="ECO:0007669"/>
    <property type="project" value="UniProtKB-KW"/>
</dbReference>
<sequence length="1266" mass="144114">MKSIKDKYNILSPKIDSITDIIVLSHAWKKAHTYIRNHNSYADNLHLDCSAIELEHHLIQLANSVRDGSYKTFPLRMIPAPKSALWAFSADDWVPDNQSESAIMRPLAHVLMRDQVISTALMLCVAECIESAQGEPGTNDNYKKHKTYSYGNRLHCKYDKEGLAEFSWGNSETYSKFSEDYKSFVSRPAATAEALTIKSEENTYVIKLDISSFYDNIDIEFLINTIKSEYDFFRLKHQRPEADEDFWNIARAILKFEWNKYAKTYIPILRNKKLPKGLPQGLTSSGFFANAYLLKFDRAIASSLNTTLYHDNTRIEIIDYCRYVDDLRLVVSTSAKISEPSLGALVENWAQDFLDKQTSQTQRLSFNSSKTEAELFSYSGRLTGVAATMNALQAQLSGPFDLNSLVQTEAGLNGLLATAELGFHIQANKSLHNSRSPLAAIARPKNEVKDDTLTRFSAYRLSKVLREKRIFSDLSSEVDGVSARRALEYEFEALSRRLIGIWLFNPSQVQVLKYALNTFPSAELIEPILTELKNAAFINTHLHAKCHAFYIITEIFRAAATETGFWIEEDSSFSVGDLPEYRNTLINCARELLSNEQTPWYAVQQASFFLSTRKIRHTLPRKSIYRNHILLQGYLFPSYRIHFKPDPNRFSGISIIGHQIKQDTHHHQKWFENYSKSITADDLSSAMKTICDLDYSLAEEIITSHQNRIISLPHEVPEHLKIYAESRWFAMKDQLPTGEWISLADAMMHISSPFGSENALLTLALGICRSDFFETHDYSNLSPISIEIRVKKWADLERLNSRTLEVQKKSHFVPIDPHYITPSWIKKTHEWQYALGRILRSLAIGEPDFTARSWILRADHQKYHGLKTSWDKRRIGISHDPYNLGATTSAFTPWISELITNLLAWPGRMSSPREIPNLAGDFSKDELISVLRKRIAHQRALFGKSSNLPVYEYPISWKLRDSRKLRILMIQGLMPAVADFSSGLSTLDTDSYRGRHRDHLASILKIAHNKILARQAILKKEDGPDIDLVLIPEYGVHPDDQDLLRSFSDATGAIIFFGIVGAKHPRNSDTYINTARWLIPNRAGTRRSWIRIDQGKKTLTPEEAKLPQIIGWRPHQVLVKLVFSDQDFYRISGAICYDATDLSLAADLRDLTHTFVVLAMNNDIKTFDGMVSALRYHMYQHIVIANTGEFGGSTAQAPYDLEHKRQIAHIHGSGHITATIFDIPIDDFGPKSQMGQTTVSKEEIKIKIGKTPPAGLNIRKRSAQEL</sequence>
<evidence type="ECO:0000313" key="4">
    <source>
        <dbReference type="Proteomes" id="UP000595231"/>
    </source>
</evidence>
<keyword evidence="3" id="KW-0548">Nucleotidyltransferase</keyword>
<accession>A0A7T4B1K3</accession>
<name>A0A7T4B1K3_9BURK</name>